<organism evidence="1 2">
    <name type="scientific">Colletotrichum truncatum</name>
    <name type="common">Anthracnose fungus</name>
    <name type="synonym">Colletotrichum capsici</name>
    <dbReference type="NCBI Taxonomy" id="5467"/>
    <lineage>
        <taxon>Eukaryota</taxon>
        <taxon>Fungi</taxon>
        <taxon>Dikarya</taxon>
        <taxon>Ascomycota</taxon>
        <taxon>Pezizomycotina</taxon>
        <taxon>Sordariomycetes</taxon>
        <taxon>Hypocreomycetidae</taxon>
        <taxon>Glomerellales</taxon>
        <taxon>Glomerellaceae</taxon>
        <taxon>Colletotrichum</taxon>
        <taxon>Colletotrichum truncatum species complex</taxon>
    </lineage>
</organism>
<dbReference type="Proteomes" id="UP000805649">
    <property type="component" value="Unassembled WGS sequence"/>
</dbReference>
<sequence>MAASLPSPVDVEMAEAGPSTASSLSPPPEPDSDYEDVDEKEDSPNHQLTSLEKISISSPLNGIELTKMARRSERKTNKPKTVLVATPKKPVKRKIVTKVSSARKAPKWTTEKLLTDPKSPLANADLRSILCQPAAWDILTKEERAEIIALFPAGTRILDEGTDDARPDFDALRNDNNFRHDCATYTDNIALGKHDPEWLEEAWAARDRRRAGDFDDYLVQKFEEEWSCELPEEFKPKRDSGVSAAEVNEDAESSNEVKNHSEEPATELNGTIEGEDALGTLDKEPKVDEETHAANEPVIQLGSPVPEDNEEFTLEIEVKTDVENPAAAKSQKTKNNSP</sequence>
<accession>A0ACC3ZIT6</accession>
<evidence type="ECO:0000313" key="2">
    <source>
        <dbReference type="Proteomes" id="UP000805649"/>
    </source>
</evidence>
<dbReference type="EMBL" id="VUJX02000001">
    <property type="protein sequence ID" value="KAL0943852.1"/>
    <property type="molecule type" value="Genomic_DNA"/>
</dbReference>
<proteinExistence type="predicted"/>
<comment type="caution">
    <text evidence="1">The sequence shown here is derived from an EMBL/GenBank/DDBJ whole genome shotgun (WGS) entry which is preliminary data.</text>
</comment>
<keyword evidence="2" id="KW-1185">Reference proteome</keyword>
<name>A0ACC3ZIT6_COLTU</name>
<gene>
    <name evidence="1" type="ORF">CTRU02_201739</name>
</gene>
<evidence type="ECO:0000313" key="1">
    <source>
        <dbReference type="EMBL" id="KAL0943852.1"/>
    </source>
</evidence>
<protein>
    <submittedName>
        <fullName evidence="1">Proline-rich early nodulin</fullName>
    </submittedName>
</protein>
<reference evidence="1 2" key="1">
    <citation type="journal article" date="2020" name="Phytopathology">
        <title>Genome Sequence Resources of Colletotrichum truncatum, C. plurivorum, C. musicola, and C. sojae: Four Species Pathogenic to Soybean (Glycine max).</title>
        <authorList>
            <person name="Rogerio F."/>
            <person name="Boufleur T.R."/>
            <person name="Ciampi-Guillardi M."/>
            <person name="Sukno S.A."/>
            <person name="Thon M.R."/>
            <person name="Massola Junior N.S."/>
            <person name="Baroncelli R."/>
        </authorList>
    </citation>
    <scope>NUCLEOTIDE SEQUENCE [LARGE SCALE GENOMIC DNA]</scope>
    <source>
        <strain evidence="1 2">CMES1059</strain>
    </source>
</reference>